<feature type="compositionally biased region" description="Basic and acidic residues" evidence="1">
    <location>
        <begin position="122"/>
        <end position="141"/>
    </location>
</feature>
<evidence type="ECO:0000313" key="2">
    <source>
        <dbReference type="EnsemblMetazoa" id="ACHR005690-PA"/>
    </source>
</evidence>
<reference evidence="3" key="1">
    <citation type="submission" date="2013-03" db="EMBL/GenBank/DDBJ databases">
        <title>The Genome Sequence of Anopheles christyi ACHKN1017.</title>
        <authorList>
            <consortium name="The Broad Institute Genomics Platform"/>
            <person name="Neafsey D.E."/>
            <person name="Besansky N."/>
            <person name="Walker B."/>
            <person name="Young S.K."/>
            <person name="Zeng Q."/>
            <person name="Gargeya S."/>
            <person name="Fitzgerald M."/>
            <person name="Haas B."/>
            <person name="Abouelleil A."/>
            <person name="Allen A.W."/>
            <person name="Alvarado L."/>
            <person name="Arachchi H.M."/>
            <person name="Berlin A.M."/>
            <person name="Chapman S.B."/>
            <person name="Gainer-Dewar J."/>
            <person name="Goldberg J."/>
            <person name="Griggs A."/>
            <person name="Gujja S."/>
            <person name="Hansen M."/>
            <person name="Howarth C."/>
            <person name="Imamovic A."/>
            <person name="Ireland A."/>
            <person name="Larimer J."/>
            <person name="McCowan C."/>
            <person name="Murphy C."/>
            <person name="Pearson M."/>
            <person name="Poon T.W."/>
            <person name="Priest M."/>
            <person name="Roberts A."/>
            <person name="Saif S."/>
            <person name="Shea T."/>
            <person name="Sisk P."/>
            <person name="Sykes S."/>
            <person name="Wortman J."/>
            <person name="Nusbaum C."/>
            <person name="Birren B."/>
        </authorList>
    </citation>
    <scope>NUCLEOTIDE SEQUENCE [LARGE SCALE GENOMIC DNA]</scope>
    <source>
        <strain evidence="3">ACHKN1017</strain>
    </source>
</reference>
<dbReference type="EnsemblMetazoa" id="ACHR005690-RA">
    <property type="protein sequence ID" value="ACHR005690-PA"/>
    <property type="gene ID" value="ACHR005690"/>
</dbReference>
<protein>
    <submittedName>
        <fullName evidence="2">Uncharacterized protein</fullName>
    </submittedName>
</protein>
<dbReference type="AlphaFoldDB" id="A0A182K4K5"/>
<feature type="region of interest" description="Disordered" evidence="1">
    <location>
        <begin position="122"/>
        <end position="144"/>
    </location>
</feature>
<dbReference type="InterPro" id="IPR029064">
    <property type="entry name" value="Ribosomal_eL30-like_sf"/>
</dbReference>
<sequence>PRIPDSEVKRYTRLLQSVERKHIVSGCNGVIRLLQNGHVSACFILSSFNPQMFAKLIIQMARKHNPSVLVLAVPVFPIDCCRNSTFLAVTKLKENEQSEAVQALVNWMKDLSLRNGFITEQPKTDGSLKKPEKSLSKEKKSTANVPMTDEEVAKFYIFEPVDNDADKSQTRTRAALGTENFISLSVKDSNVVVSNDNDQQPNEPRTKKFKPFRSTYIPLTVNRVQGNPNRVEHKKKRRTQ</sequence>
<dbReference type="Proteomes" id="UP000075881">
    <property type="component" value="Unassembled WGS sequence"/>
</dbReference>
<accession>A0A182K4K5</accession>
<evidence type="ECO:0000313" key="3">
    <source>
        <dbReference type="Proteomes" id="UP000075881"/>
    </source>
</evidence>
<keyword evidence="3" id="KW-1185">Reference proteome</keyword>
<feature type="region of interest" description="Disordered" evidence="1">
    <location>
        <begin position="192"/>
        <end position="213"/>
    </location>
</feature>
<organism evidence="2 3">
    <name type="scientific">Anopheles christyi</name>
    <dbReference type="NCBI Taxonomy" id="43041"/>
    <lineage>
        <taxon>Eukaryota</taxon>
        <taxon>Metazoa</taxon>
        <taxon>Ecdysozoa</taxon>
        <taxon>Arthropoda</taxon>
        <taxon>Hexapoda</taxon>
        <taxon>Insecta</taxon>
        <taxon>Pterygota</taxon>
        <taxon>Neoptera</taxon>
        <taxon>Endopterygota</taxon>
        <taxon>Diptera</taxon>
        <taxon>Nematocera</taxon>
        <taxon>Culicoidea</taxon>
        <taxon>Culicidae</taxon>
        <taxon>Anophelinae</taxon>
        <taxon>Anopheles</taxon>
    </lineage>
</organism>
<dbReference type="VEuPathDB" id="VectorBase:ACHR005690"/>
<dbReference type="SUPFAM" id="SSF55315">
    <property type="entry name" value="L30e-like"/>
    <property type="match status" value="1"/>
</dbReference>
<reference evidence="2" key="2">
    <citation type="submission" date="2020-05" db="UniProtKB">
        <authorList>
            <consortium name="EnsemblMetazoa"/>
        </authorList>
    </citation>
    <scope>IDENTIFICATION</scope>
    <source>
        <strain evidence="2">ACHKN1017</strain>
    </source>
</reference>
<evidence type="ECO:0000256" key="1">
    <source>
        <dbReference type="SAM" id="MobiDB-lite"/>
    </source>
</evidence>
<proteinExistence type="predicted"/>
<name>A0A182K4K5_9DIPT</name>